<organism evidence="4 5">
    <name type="scientific">Nocardia farcinica (strain IFM 10152)</name>
    <dbReference type="NCBI Taxonomy" id="247156"/>
    <lineage>
        <taxon>Bacteria</taxon>
        <taxon>Bacillati</taxon>
        <taxon>Actinomycetota</taxon>
        <taxon>Actinomycetes</taxon>
        <taxon>Mycobacteriales</taxon>
        <taxon>Nocardiaceae</taxon>
        <taxon>Nocardia</taxon>
    </lineage>
</organism>
<dbReference type="OrthoDB" id="4535840at2"/>
<dbReference type="Pfam" id="PF13556">
    <property type="entry name" value="HTH_30"/>
    <property type="match status" value="1"/>
</dbReference>
<reference evidence="4 5" key="1">
    <citation type="journal article" date="2004" name="Proc. Natl. Acad. Sci. U.S.A.">
        <title>The complete genomic sequence of Nocardia farcinica IFM 10152.</title>
        <authorList>
            <person name="Ishikawa J."/>
            <person name="Yamashita A."/>
            <person name="Mikami Y."/>
            <person name="Hoshino Y."/>
            <person name="Kurita H."/>
            <person name="Hotta K."/>
            <person name="Shiba T."/>
            <person name="Hattori M."/>
        </authorList>
    </citation>
    <scope>NUCLEOTIDE SEQUENCE [LARGE SCALE GENOMIC DNA]</scope>
    <source>
        <strain evidence="4 5">IFM 10152</strain>
    </source>
</reference>
<dbReference type="HOGENOM" id="CLU_053843_0_0_11"/>
<evidence type="ECO:0000259" key="3">
    <source>
        <dbReference type="Pfam" id="PF14361"/>
    </source>
</evidence>
<dbReference type="KEGG" id="nfa:NFA_38170"/>
<dbReference type="InterPro" id="IPR051448">
    <property type="entry name" value="CdaR-like_regulators"/>
</dbReference>
<feature type="domain" description="PucR C-terminal helix-turn-helix" evidence="2">
    <location>
        <begin position="336"/>
        <end position="393"/>
    </location>
</feature>
<dbReference type="InterPro" id="IPR025751">
    <property type="entry name" value="RsbRD_N_dom"/>
</dbReference>
<evidence type="ECO:0000259" key="2">
    <source>
        <dbReference type="Pfam" id="PF13556"/>
    </source>
</evidence>
<feature type="domain" description="RsbT co-antagonist protein RsbRD N-terminal" evidence="3">
    <location>
        <begin position="20"/>
        <end position="156"/>
    </location>
</feature>
<accession>Q5YT26</accession>
<proteinExistence type="predicted"/>
<dbReference type="PANTHER" id="PTHR33744:SF1">
    <property type="entry name" value="DNA-BINDING TRANSCRIPTIONAL ACTIVATOR ADER"/>
    <property type="match status" value="1"/>
</dbReference>
<sequence>MTRRSPVTIESIAPSTPDVDRLTRDVVAHLTRPGAPGRALPGDRLGGDLTVVVRGCLSWLLRRAAGAATTEQIPRLDSAAAGWARAGVPIDTVLHAVHDGVKVSLDLLFPRSGPARGADIVPAAAAALELLNLVSATVGKAYVREQKAAAAPRHTAVHTLTSALLSGHATSAIARDHGIPLAERYFVLALAVPAHPDEHHPRLDGQVVARRKLRRLQAALATELGNRALSLLSVDGGTILVPTTACAETALDGLVERFSRAARVHITAAVLTATVAQIPTAATQAHELLDTAEHLGLGPGLHRLADLALQYQLVRPGAGRDSLEACIALLDDHPDLLRTLQTFIDTDLSRLRTAEALYVHPNTVDYRLRRVAEVTGHDPARPDGLFYLRSALIARASAGATAPAHPPRPVRPRRAVQPLATAG</sequence>
<dbReference type="STRING" id="247156.NFA_38170"/>
<dbReference type="Proteomes" id="UP000006820">
    <property type="component" value="Chromosome"/>
</dbReference>
<evidence type="ECO:0000256" key="1">
    <source>
        <dbReference type="SAM" id="MobiDB-lite"/>
    </source>
</evidence>
<dbReference type="EMBL" id="AP006618">
    <property type="protein sequence ID" value="BAD58665.1"/>
    <property type="molecule type" value="Genomic_DNA"/>
</dbReference>
<dbReference type="InterPro" id="IPR025736">
    <property type="entry name" value="PucR_C-HTH_dom"/>
</dbReference>
<keyword evidence="5" id="KW-1185">Reference proteome</keyword>
<feature type="region of interest" description="Disordered" evidence="1">
    <location>
        <begin position="399"/>
        <end position="423"/>
    </location>
</feature>
<evidence type="ECO:0000313" key="5">
    <source>
        <dbReference type="Proteomes" id="UP000006820"/>
    </source>
</evidence>
<dbReference type="PANTHER" id="PTHR33744">
    <property type="entry name" value="CARBOHYDRATE DIACID REGULATOR"/>
    <property type="match status" value="1"/>
</dbReference>
<name>Q5YT26_NOCFA</name>
<dbReference type="eggNOG" id="COG3835">
    <property type="taxonomic scope" value="Bacteria"/>
</dbReference>
<dbReference type="Gene3D" id="1.10.10.2840">
    <property type="entry name" value="PucR C-terminal helix-turn-helix domain"/>
    <property type="match status" value="1"/>
</dbReference>
<dbReference type="InterPro" id="IPR042070">
    <property type="entry name" value="PucR_C-HTH_sf"/>
</dbReference>
<evidence type="ECO:0000313" key="4">
    <source>
        <dbReference type="EMBL" id="BAD58665.1"/>
    </source>
</evidence>
<protein>
    <submittedName>
        <fullName evidence="4">Putative transcriptional regulator</fullName>
    </submittedName>
</protein>
<gene>
    <name evidence="4" type="ordered locus">NFA_38170</name>
</gene>
<dbReference type="AlphaFoldDB" id="Q5YT26"/>
<dbReference type="Pfam" id="PF14361">
    <property type="entry name" value="RsbRD_N"/>
    <property type="match status" value="1"/>
</dbReference>